<protein>
    <submittedName>
        <fullName evidence="1">Uncharacterized protein</fullName>
    </submittedName>
</protein>
<keyword evidence="2" id="KW-1185">Reference proteome</keyword>
<dbReference type="EMBL" id="CP042196">
    <property type="protein sequence ID" value="QDS75033.1"/>
    <property type="molecule type" value="Genomic_DNA"/>
</dbReference>
<dbReference type="Proteomes" id="UP000316270">
    <property type="component" value="Chromosome 12"/>
</dbReference>
<accession>A0A517LHC0</accession>
<evidence type="ECO:0000313" key="2">
    <source>
        <dbReference type="Proteomes" id="UP000316270"/>
    </source>
</evidence>
<proteinExistence type="predicted"/>
<name>A0A517LHC0_9PEZI</name>
<gene>
    <name evidence="1" type="ORF">FKW77_006075</name>
</gene>
<reference evidence="1 2" key="1">
    <citation type="submission" date="2019-07" db="EMBL/GenBank/DDBJ databases">
        <title>Finished genome of Venturia effusa.</title>
        <authorList>
            <person name="Young C.A."/>
            <person name="Cox M.P."/>
            <person name="Ganley A.R.D."/>
            <person name="David W.J."/>
        </authorList>
    </citation>
    <scope>NUCLEOTIDE SEQUENCE [LARGE SCALE GENOMIC DNA]</scope>
    <source>
        <strain evidence="2">albino</strain>
    </source>
</reference>
<evidence type="ECO:0000313" key="1">
    <source>
        <dbReference type="EMBL" id="QDS75033.1"/>
    </source>
</evidence>
<dbReference type="AlphaFoldDB" id="A0A517LHC0"/>
<organism evidence="1 2">
    <name type="scientific">Venturia effusa</name>
    <dbReference type="NCBI Taxonomy" id="50376"/>
    <lineage>
        <taxon>Eukaryota</taxon>
        <taxon>Fungi</taxon>
        <taxon>Dikarya</taxon>
        <taxon>Ascomycota</taxon>
        <taxon>Pezizomycotina</taxon>
        <taxon>Dothideomycetes</taxon>
        <taxon>Pleosporomycetidae</taxon>
        <taxon>Venturiales</taxon>
        <taxon>Venturiaceae</taxon>
        <taxon>Venturia</taxon>
    </lineage>
</organism>
<sequence length="143" mass="15141">MQDPEAALGLLRVRRGNAMRGDAGPYLVRVAQAGYVASYPATNSGQPLQVRHVKRRFRLADWSLVGSHWDVEASGPLAELLGVPNSVEAPPGPDSYLPAPSLSQAFNYNSSASHSSSLQTASSLHVCRQMGPKVSTKVGSTVA</sequence>